<evidence type="ECO:0000313" key="10">
    <source>
        <dbReference type="Proteomes" id="UP000235786"/>
    </source>
</evidence>
<dbReference type="CDD" id="cd21175">
    <property type="entry name" value="LPMO_AA9"/>
    <property type="match status" value="1"/>
</dbReference>
<dbReference type="AlphaFoldDB" id="A0A2J6QYX2"/>
<dbReference type="InterPro" id="IPR005103">
    <property type="entry name" value="AA9_LPMO"/>
</dbReference>
<evidence type="ECO:0000256" key="2">
    <source>
        <dbReference type="ARBA" id="ARBA00004613"/>
    </source>
</evidence>
<dbReference type="GO" id="GO:0030245">
    <property type="term" value="P:cellulose catabolic process"/>
    <property type="evidence" value="ECO:0007669"/>
    <property type="project" value="UniProtKB-UniRule"/>
</dbReference>
<evidence type="ECO:0000256" key="1">
    <source>
        <dbReference type="ARBA" id="ARBA00001973"/>
    </source>
</evidence>
<dbReference type="PANTHER" id="PTHR33353:SF19">
    <property type="entry name" value="GLYCOSYLHYDROLASE FAMILY 61-8 PROTEIN"/>
    <property type="match status" value="1"/>
</dbReference>
<dbReference type="Gene3D" id="2.70.50.70">
    <property type="match status" value="1"/>
</dbReference>
<dbReference type="GO" id="GO:0005576">
    <property type="term" value="C:extracellular region"/>
    <property type="evidence" value="ECO:0007669"/>
    <property type="project" value="UniProtKB-SubCell"/>
</dbReference>
<keyword evidence="7" id="KW-0732">Signal</keyword>
<proteinExistence type="predicted"/>
<name>A0A2J6QYX2_HYAVF</name>
<comment type="function">
    <text evidence="6">Lytic polysaccharide monooxygenase (LMPO) that depolymerizes crystalline and amorphous polysaccharides via the oxidation of scissile alpha- or beta-(1-4)-glycosidic bonds, yielding C1 and/or C4 oxidation products. Catalysis by LPMOs requires the reduction of the active-site copper from Cu(II) to Cu(I) by a reducing agent and H(2)O(2) or O(2) as a cosubstrate.</text>
</comment>
<evidence type="ECO:0000259" key="8">
    <source>
        <dbReference type="Pfam" id="PF03443"/>
    </source>
</evidence>
<keyword evidence="10" id="KW-1185">Reference proteome</keyword>
<keyword evidence="5" id="KW-0325">Glycoprotein</keyword>
<feature type="chain" id="PRO_5014428128" description="AA9 family lytic polysaccharide monooxygenase" evidence="7">
    <location>
        <begin position="19"/>
        <end position="283"/>
    </location>
</feature>
<gene>
    <name evidence="9" type="ORF">L207DRAFT_501119</name>
</gene>
<dbReference type="EMBL" id="KZ613962">
    <property type="protein sequence ID" value="PMD31460.1"/>
    <property type="molecule type" value="Genomic_DNA"/>
</dbReference>
<dbReference type="InterPro" id="IPR049892">
    <property type="entry name" value="AA9"/>
</dbReference>
<evidence type="ECO:0000313" key="9">
    <source>
        <dbReference type="EMBL" id="PMD31460.1"/>
    </source>
</evidence>
<comment type="domain">
    <text evidence="6">Has a modular structure: an endo-beta-1,4-glucanase catalytic module at the N-terminus, a linker rich in serines and threonines, and a C-terminal carbohydrate-binding module (CBM).</text>
</comment>
<feature type="signal peptide" evidence="7">
    <location>
        <begin position="1"/>
        <end position="18"/>
    </location>
</feature>
<protein>
    <recommendedName>
        <fullName evidence="6">AA9 family lytic polysaccharide monooxygenase</fullName>
        <ecNumber evidence="6">1.14.99.56</ecNumber>
    </recommendedName>
    <alternativeName>
        <fullName evidence="6">Endo-beta-1,4-glucanase</fullName>
    </alternativeName>
    <alternativeName>
        <fullName evidence="6">Glycosyl hydrolase 61 family protein</fullName>
    </alternativeName>
</protein>
<comment type="cofactor">
    <cofactor evidence="1">
        <name>Cu(2+)</name>
        <dbReference type="ChEBI" id="CHEBI:29036"/>
    </cofactor>
</comment>
<keyword evidence="6" id="KW-0136">Cellulose degradation</keyword>
<dbReference type="GO" id="GO:0030248">
    <property type="term" value="F:cellulose binding"/>
    <property type="evidence" value="ECO:0007669"/>
    <property type="project" value="UniProtKB-UniRule"/>
</dbReference>
<dbReference type="Pfam" id="PF03443">
    <property type="entry name" value="AA9"/>
    <property type="match status" value="1"/>
</dbReference>
<evidence type="ECO:0000256" key="5">
    <source>
        <dbReference type="ARBA" id="ARBA00023180"/>
    </source>
</evidence>
<comment type="catalytic activity">
    <reaction evidence="6">
        <text>[(1-&gt;4)-beta-D-glucosyl]n+m + reduced acceptor + O2 = 4-dehydro-beta-D-glucosyl-[(1-&gt;4)-beta-D-glucosyl]n-1 + [(1-&gt;4)-beta-D-glucosyl]m + acceptor + H2O.</text>
        <dbReference type="EC" id="1.14.99.56"/>
    </reaction>
</comment>
<dbReference type="Proteomes" id="UP000235786">
    <property type="component" value="Unassembled WGS sequence"/>
</dbReference>
<keyword evidence="6" id="KW-0624">Polysaccharide degradation</keyword>
<reference evidence="9 10" key="1">
    <citation type="submission" date="2016-04" db="EMBL/GenBank/DDBJ databases">
        <title>A degradative enzymes factory behind the ericoid mycorrhizal symbiosis.</title>
        <authorList>
            <consortium name="DOE Joint Genome Institute"/>
            <person name="Martino E."/>
            <person name="Morin E."/>
            <person name="Grelet G."/>
            <person name="Kuo A."/>
            <person name="Kohler A."/>
            <person name="Daghino S."/>
            <person name="Barry K."/>
            <person name="Choi C."/>
            <person name="Cichocki N."/>
            <person name="Clum A."/>
            <person name="Copeland A."/>
            <person name="Hainaut M."/>
            <person name="Haridas S."/>
            <person name="Labutti K."/>
            <person name="Lindquist E."/>
            <person name="Lipzen A."/>
            <person name="Khouja H.-R."/>
            <person name="Murat C."/>
            <person name="Ohm R."/>
            <person name="Olson A."/>
            <person name="Spatafora J."/>
            <person name="Veneault-Fourrey C."/>
            <person name="Henrissat B."/>
            <person name="Grigoriev I."/>
            <person name="Martin F."/>
            <person name="Perotto S."/>
        </authorList>
    </citation>
    <scope>NUCLEOTIDE SEQUENCE [LARGE SCALE GENOMIC DNA]</scope>
    <source>
        <strain evidence="9 10">F</strain>
    </source>
</reference>
<dbReference type="EC" id="1.14.99.56" evidence="6"/>
<dbReference type="GO" id="GO:0008810">
    <property type="term" value="F:cellulase activity"/>
    <property type="evidence" value="ECO:0007669"/>
    <property type="project" value="UniProtKB-UniRule"/>
</dbReference>
<dbReference type="OrthoDB" id="4849160at2759"/>
<dbReference type="PANTHER" id="PTHR33353">
    <property type="entry name" value="PUTATIVE (AFU_ORTHOLOGUE AFUA_1G12560)-RELATED"/>
    <property type="match status" value="1"/>
</dbReference>
<accession>A0A2J6QYX2</accession>
<keyword evidence="3 6" id="KW-0964">Secreted</keyword>
<evidence type="ECO:0000256" key="3">
    <source>
        <dbReference type="ARBA" id="ARBA00022525"/>
    </source>
</evidence>
<sequence>MNFFDLVFILSWAASAIAHGGVYTYSISGTLYQGNPWHIWDYGPFYGDGNSSGIPAGIPSIQRRWYFWPIYDIYSGNMTCNFDGAETNNSLHASVMAGSTIVAQYNALNFTLTTVDKTIWYHQYGPLLVYMAHCPGSSCEGFHGTGAVWFKIAQYGLTSEAPNLRGPWLQASMLTGENATGWPVSIPSGLRPGSYLIRHEVINLQSSKDYGPQFYIECAQLKVEGKGSMFPGAEYMASFPGVYNYSDPGLALAGLEISDGDLLPVYNTTIYPFPGPPVWDGEI</sequence>
<keyword evidence="6" id="KW-0119">Carbohydrate metabolism</keyword>
<feature type="domain" description="Auxiliary Activity family 9 catalytic" evidence="8">
    <location>
        <begin position="19"/>
        <end position="251"/>
    </location>
</feature>
<organism evidence="9 10">
    <name type="scientific">Hyaloscypha variabilis (strain UAMH 11265 / GT02V1 / F)</name>
    <name type="common">Meliniomyces variabilis</name>
    <dbReference type="NCBI Taxonomy" id="1149755"/>
    <lineage>
        <taxon>Eukaryota</taxon>
        <taxon>Fungi</taxon>
        <taxon>Dikarya</taxon>
        <taxon>Ascomycota</taxon>
        <taxon>Pezizomycotina</taxon>
        <taxon>Leotiomycetes</taxon>
        <taxon>Helotiales</taxon>
        <taxon>Hyaloscyphaceae</taxon>
        <taxon>Hyaloscypha</taxon>
        <taxon>Hyaloscypha variabilis</taxon>
    </lineage>
</organism>
<keyword evidence="9" id="KW-0378">Hydrolase</keyword>
<comment type="subcellular location">
    <subcellularLocation>
        <location evidence="2 6">Secreted</location>
    </subcellularLocation>
</comment>
<keyword evidence="4 6" id="KW-1015">Disulfide bond</keyword>
<evidence type="ECO:0000256" key="4">
    <source>
        <dbReference type="ARBA" id="ARBA00023157"/>
    </source>
</evidence>
<evidence type="ECO:0000256" key="7">
    <source>
        <dbReference type="SAM" id="SignalP"/>
    </source>
</evidence>
<evidence type="ECO:0000256" key="6">
    <source>
        <dbReference type="RuleBase" id="RU368122"/>
    </source>
</evidence>